<dbReference type="Gene3D" id="3.20.20.70">
    <property type="entry name" value="Aldolase class I"/>
    <property type="match status" value="1"/>
</dbReference>
<evidence type="ECO:0000256" key="3">
    <source>
        <dbReference type="ARBA" id="ARBA00022691"/>
    </source>
</evidence>
<dbReference type="CDD" id="cd01335">
    <property type="entry name" value="Radical_SAM"/>
    <property type="match status" value="1"/>
</dbReference>
<evidence type="ECO:0000256" key="4">
    <source>
        <dbReference type="ARBA" id="ARBA00022723"/>
    </source>
</evidence>
<feature type="domain" description="Radical SAM core" evidence="7">
    <location>
        <begin position="9"/>
        <end position="246"/>
    </location>
</feature>
<dbReference type="InterPro" id="IPR058240">
    <property type="entry name" value="rSAM_sf"/>
</dbReference>
<dbReference type="SFLD" id="SFLDG01067">
    <property type="entry name" value="SPASM/twitch_domain_containing"/>
    <property type="match status" value="1"/>
</dbReference>
<evidence type="ECO:0000256" key="5">
    <source>
        <dbReference type="ARBA" id="ARBA00023004"/>
    </source>
</evidence>
<dbReference type="PANTHER" id="PTHR43273">
    <property type="entry name" value="ANAEROBIC SULFATASE-MATURATING ENZYME HOMOLOG ASLB-RELATED"/>
    <property type="match status" value="1"/>
</dbReference>
<keyword evidence="2" id="KW-0004">4Fe-4S</keyword>
<dbReference type="PROSITE" id="PS51918">
    <property type="entry name" value="RADICAL_SAM"/>
    <property type="match status" value="1"/>
</dbReference>
<comment type="cofactor">
    <cofactor evidence="1">
        <name>[4Fe-4S] cluster</name>
        <dbReference type="ChEBI" id="CHEBI:49883"/>
    </cofactor>
</comment>
<name>A0AAW7XIA3_9GAMM</name>
<keyword evidence="6" id="KW-0411">Iron-sulfur</keyword>
<dbReference type="InterPro" id="IPR007197">
    <property type="entry name" value="rSAM"/>
</dbReference>
<dbReference type="GO" id="GO:0051539">
    <property type="term" value="F:4 iron, 4 sulfur cluster binding"/>
    <property type="evidence" value="ECO:0007669"/>
    <property type="project" value="UniProtKB-KW"/>
</dbReference>
<dbReference type="SFLD" id="SFLDG01072">
    <property type="entry name" value="dehydrogenase_like"/>
    <property type="match status" value="1"/>
</dbReference>
<dbReference type="Pfam" id="PF04055">
    <property type="entry name" value="Radical_SAM"/>
    <property type="match status" value="1"/>
</dbReference>
<dbReference type="PROSITE" id="PS01305">
    <property type="entry name" value="MOAA_NIFB_PQQE"/>
    <property type="match status" value="1"/>
</dbReference>
<proteinExistence type="predicted"/>
<evidence type="ECO:0000313" key="9">
    <source>
        <dbReference type="Proteomes" id="UP001169862"/>
    </source>
</evidence>
<dbReference type="PANTHER" id="PTHR43273:SF8">
    <property type="entry name" value="RADICAL SAM DOMAIN PROTEIN"/>
    <property type="match status" value="1"/>
</dbReference>
<dbReference type="Proteomes" id="UP001169862">
    <property type="component" value="Unassembled WGS sequence"/>
</dbReference>
<dbReference type="SFLD" id="SFLDG01386">
    <property type="entry name" value="main_SPASM_domain-containing"/>
    <property type="match status" value="1"/>
</dbReference>
<evidence type="ECO:0000259" key="7">
    <source>
        <dbReference type="PROSITE" id="PS51918"/>
    </source>
</evidence>
<dbReference type="RefSeq" id="WP_303548821.1">
    <property type="nucleotide sequence ID" value="NZ_JAUOPG010000002.1"/>
</dbReference>
<dbReference type="InterPro" id="IPR023867">
    <property type="entry name" value="Sulphatase_maturase_rSAM"/>
</dbReference>
<dbReference type="InterPro" id="IPR000385">
    <property type="entry name" value="MoaA_NifB_PqqE_Fe-S-bd_CS"/>
</dbReference>
<dbReference type="AlphaFoldDB" id="A0AAW7XIA3"/>
<dbReference type="SUPFAM" id="SSF102114">
    <property type="entry name" value="Radical SAM enzymes"/>
    <property type="match status" value="1"/>
</dbReference>
<reference evidence="8" key="1">
    <citation type="submission" date="2023-07" db="EMBL/GenBank/DDBJ databases">
        <title>Genome content predicts the carbon catabolic preferences of heterotrophic bacteria.</title>
        <authorList>
            <person name="Gralka M."/>
        </authorList>
    </citation>
    <scope>NUCLEOTIDE SEQUENCE</scope>
    <source>
        <strain evidence="8">I2M16</strain>
    </source>
</reference>
<comment type="caution">
    <text evidence="8">The sequence shown here is derived from an EMBL/GenBank/DDBJ whole genome shotgun (WGS) entry which is preliminary data.</text>
</comment>
<evidence type="ECO:0000256" key="6">
    <source>
        <dbReference type="ARBA" id="ARBA00023014"/>
    </source>
</evidence>
<evidence type="ECO:0000313" key="8">
    <source>
        <dbReference type="EMBL" id="MDO6452797.1"/>
    </source>
</evidence>
<evidence type="ECO:0000256" key="1">
    <source>
        <dbReference type="ARBA" id="ARBA00001966"/>
    </source>
</evidence>
<protein>
    <submittedName>
        <fullName evidence="8">Radical SAM protein</fullName>
    </submittedName>
</protein>
<keyword evidence="3" id="KW-0949">S-adenosyl-L-methionine</keyword>
<dbReference type="GO" id="GO:0046872">
    <property type="term" value="F:metal ion binding"/>
    <property type="evidence" value="ECO:0007669"/>
    <property type="project" value="UniProtKB-KW"/>
</dbReference>
<dbReference type="InterPro" id="IPR013785">
    <property type="entry name" value="Aldolase_TIM"/>
</dbReference>
<organism evidence="8 9">
    <name type="scientific">Neptunomonas phycophila</name>
    <dbReference type="NCBI Taxonomy" id="1572645"/>
    <lineage>
        <taxon>Bacteria</taxon>
        <taxon>Pseudomonadati</taxon>
        <taxon>Pseudomonadota</taxon>
        <taxon>Gammaproteobacteria</taxon>
        <taxon>Oceanospirillales</taxon>
        <taxon>Oceanospirillaceae</taxon>
        <taxon>Neptunomonas</taxon>
    </lineage>
</organism>
<accession>A0AAW7XIA3</accession>
<dbReference type="GO" id="GO:0016491">
    <property type="term" value="F:oxidoreductase activity"/>
    <property type="evidence" value="ECO:0007669"/>
    <property type="project" value="InterPro"/>
</dbReference>
<dbReference type="EMBL" id="JAUOPG010000002">
    <property type="protein sequence ID" value="MDO6452797.1"/>
    <property type="molecule type" value="Genomic_DNA"/>
</dbReference>
<dbReference type="SFLD" id="SFLDS00029">
    <property type="entry name" value="Radical_SAM"/>
    <property type="match status" value="1"/>
</dbReference>
<keyword evidence="5" id="KW-0408">Iron</keyword>
<sequence>MTWKPYEPHSIERIQLVYKLVERCNLNCSYCYYYNMGDETALHRPALASLECTTQLAQWLAAGCKALCIPKVLISFHGGEPMLMHATEFAKACDIFVRTISPVAEVSFAIQTNGTLLTDGWLEALKGYRVAVGVSIDGNRLAHDRFRLDHKGRSSFLKTEQAIKRLVDLSSTTPQLQPSTISVLNHEVDYKEIYSYLRELGVKSLHFLLPDRNADKASEQVDQEAAALGLGMLDIFEAWLTEDDPDINIRFINETLGHFQLDEVSQCFPQRRKSNQILVARTDGTIAIDDSLIPALDWYETVSEFPVSDYSLQDVLKDPIFTLLEDEKNHLPDDCNACRWAQMCRGGDLENRYSKLRGFNNKSVYCNTYKALYSGICDFLVANGYPSAEIEKRFGVQ</sequence>
<keyword evidence="4" id="KW-0479">Metal-binding</keyword>
<evidence type="ECO:0000256" key="2">
    <source>
        <dbReference type="ARBA" id="ARBA00022485"/>
    </source>
</evidence>
<gene>
    <name evidence="8" type="ORF">Q4490_04395</name>
</gene>